<evidence type="ECO:0000313" key="2">
    <source>
        <dbReference type="EMBL" id="MFB9465254.1"/>
    </source>
</evidence>
<dbReference type="EMBL" id="JBHMCY010000042">
    <property type="protein sequence ID" value="MFB9465254.1"/>
    <property type="molecule type" value="Genomic_DNA"/>
</dbReference>
<reference evidence="2 3" key="1">
    <citation type="submission" date="2024-09" db="EMBL/GenBank/DDBJ databases">
        <authorList>
            <person name="Sun Q."/>
            <person name="Mori K."/>
        </authorList>
    </citation>
    <scope>NUCLEOTIDE SEQUENCE [LARGE SCALE GENOMIC DNA]</scope>
    <source>
        <strain evidence="2 3">JCM 6917</strain>
    </source>
</reference>
<sequence length="115" mass="11686">MAERRLPDTETIAAVLAARPGAAGAPRVRHVRDLSPGLGQSAVLGVTAEPGGAAEPERWIVKIPGFGHRSGLDSRDPSLEHREALFLGGAPGCCRPASACPPTPPSSSTTAPCGS</sequence>
<evidence type="ECO:0000313" key="3">
    <source>
        <dbReference type="Proteomes" id="UP001589709"/>
    </source>
</evidence>
<dbReference type="RefSeq" id="WP_381348085.1">
    <property type="nucleotide sequence ID" value="NZ_JBHMCY010000042.1"/>
</dbReference>
<protein>
    <recommendedName>
        <fullName evidence="4">Aminoglycoside phosphotransferase domain-containing protein</fullName>
    </recommendedName>
</protein>
<comment type="caution">
    <text evidence="2">The sequence shown here is derived from an EMBL/GenBank/DDBJ whole genome shotgun (WGS) entry which is preliminary data.</text>
</comment>
<evidence type="ECO:0000256" key="1">
    <source>
        <dbReference type="SAM" id="MobiDB-lite"/>
    </source>
</evidence>
<feature type="compositionally biased region" description="Low complexity" evidence="1">
    <location>
        <begin position="106"/>
        <end position="115"/>
    </location>
</feature>
<accession>A0ABV5N4P2</accession>
<evidence type="ECO:0008006" key="4">
    <source>
        <dbReference type="Google" id="ProtNLM"/>
    </source>
</evidence>
<dbReference type="Proteomes" id="UP001589709">
    <property type="component" value="Unassembled WGS sequence"/>
</dbReference>
<keyword evidence="3" id="KW-1185">Reference proteome</keyword>
<proteinExistence type="predicted"/>
<gene>
    <name evidence="2" type="ORF">ACFF45_21685</name>
</gene>
<name>A0ABV5N4P2_9ACTN</name>
<organism evidence="2 3">
    <name type="scientific">Streptomyces cinereospinus</name>
    <dbReference type="NCBI Taxonomy" id="285561"/>
    <lineage>
        <taxon>Bacteria</taxon>
        <taxon>Bacillati</taxon>
        <taxon>Actinomycetota</taxon>
        <taxon>Actinomycetes</taxon>
        <taxon>Kitasatosporales</taxon>
        <taxon>Streptomycetaceae</taxon>
        <taxon>Streptomyces</taxon>
    </lineage>
</organism>
<feature type="region of interest" description="Disordered" evidence="1">
    <location>
        <begin position="96"/>
        <end position="115"/>
    </location>
</feature>